<gene>
    <name evidence="2" type="ORF">KI387_040978</name>
</gene>
<feature type="non-terminal residue" evidence="2">
    <location>
        <position position="355"/>
    </location>
</feature>
<keyword evidence="1" id="KW-1133">Transmembrane helix</keyword>
<evidence type="ECO:0000256" key="1">
    <source>
        <dbReference type="SAM" id="Phobius"/>
    </source>
</evidence>
<dbReference type="Proteomes" id="UP000824469">
    <property type="component" value="Unassembled WGS sequence"/>
</dbReference>
<feature type="non-terminal residue" evidence="2">
    <location>
        <position position="1"/>
    </location>
</feature>
<protein>
    <submittedName>
        <fullName evidence="2">Uncharacterized protein</fullName>
    </submittedName>
</protein>
<feature type="transmembrane region" description="Helical" evidence="1">
    <location>
        <begin position="177"/>
        <end position="199"/>
    </location>
</feature>
<keyword evidence="1" id="KW-0812">Transmembrane</keyword>
<proteinExistence type="predicted"/>
<keyword evidence="1" id="KW-0472">Membrane</keyword>
<sequence>LVVPSNNMVKDKLLQRGHIIPYTIKIQQLEDTFWVGRMGKPLHPIIAIVWTTAQSIERSHHAIKMLSAEALEQVEPAMVAGVATNRGQVSGTTHWWVSPTFLFSLQQSSHGHFQLLFDSHTPRKSLLMKMDVKLMKFMLESKQDESYLVVPSLGDQPDMEGMVVSCKHVDFWISEHVVIRFCTAVIDISSLSIILFVVIQKRTAMRGDSFHTFEGANNSNMLTTIIGGTGVMKEEQLSLLFSHTNEGANEIAAVAEDDIMKNVKFMVTCDHPLQGDEASSILELKRKRLETLKRQRAATSMQPEIPYWQPQIIIFGQQKSSLQQGDFLVWSTLGQPCTMLPSSSWRVEHHWRLVN</sequence>
<evidence type="ECO:0000313" key="3">
    <source>
        <dbReference type="Proteomes" id="UP000824469"/>
    </source>
</evidence>
<dbReference type="AlphaFoldDB" id="A0AA38C6Y4"/>
<name>A0AA38C6Y4_TAXCH</name>
<comment type="caution">
    <text evidence="2">The sequence shown here is derived from an EMBL/GenBank/DDBJ whole genome shotgun (WGS) entry which is preliminary data.</text>
</comment>
<organism evidence="2 3">
    <name type="scientific">Taxus chinensis</name>
    <name type="common">Chinese yew</name>
    <name type="synonym">Taxus wallichiana var. chinensis</name>
    <dbReference type="NCBI Taxonomy" id="29808"/>
    <lineage>
        <taxon>Eukaryota</taxon>
        <taxon>Viridiplantae</taxon>
        <taxon>Streptophyta</taxon>
        <taxon>Embryophyta</taxon>
        <taxon>Tracheophyta</taxon>
        <taxon>Spermatophyta</taxon>
        <taxon>Pinopsida</taxon>
        <taxon>Pinidae</taxon>
        <taxon>Conifers II</taxon>
        <taxon>Cupressales</taxon>
        <taxon>Taxaceae</taxon>
        <taxon>Taxus</taxon>
    </lineage>
</organism>
<dbReference type="EMBL" id="JAHRHJ020000688">
    <property type="protein sequence ID" value="KAH9293818.1"/>
    <property type="molecule type" value="Genomic_DNA"/>
</dbReference>
<reference evidence="2 3" key="1">
    <citation type="journal article" date="2021" name="Nat. Plants">
        <title>The Taxus genome provides insights into paclitaxel biosynthesis.</title>
        <authorList>
            <person name="Xiong X."/>
            <person name="Gou J."/>
            <person name="Liao Q."/>
            <person name="Li Y."/>
            <person name="Zhou Q."/>
            <person name="Bi G."/>
            <person name="Li C."/>
            <person name="Du R."/>
            <person name="Wang X."/>
            <person name="Sun T."/>
            <person name="Guo L."/>
            <person name="Liang H."/>
            <person name="Lu P."/>
            <person name="Wu Y."/>
            <person name="Zhang Z."/>
            <person name="Ro D.K."/>
            <person name="Shang Y."/>
            <person name="Huang S."/>
            <person name="Yan J."/>
        </authorList>
    </citation>
    <scope>NUCLEOTIDE SEQUENCE [LARGE SCALE GENOMIC DNA]</scope>
    <source>
        <strain evidence="2">Ta-2019</strain>
    </source>
</reference>
<keyword evidence="3" id="KW-1185">Reference proteome</keyword>
<accession>A0AA38C6Y4</accession>
<evidence type="ECO:0000313" key="2">
    <source>
        <dbReference type="EMBL" id="KAH9293818.1"/>
    </source>
</evidence>